<dbReference type="GO" id="GO:0005886">
    <property type="term" value="C:plasma membrane"/>
    <property type="evidence" value="ECO:0007669"/>
    <property type="project" value="UniProtKB-SubCell"/>
</dbReference>
<comment type="subcellular location">
    <subcellularLocation>
        <location evidence="1">Cell membrane</location>
        <topology evidence="1">Multi-pass membrane protein</topology>
    </subcellularLocation>
</comment>
<dbReference type="PROSITE" id="PS50850">
    <property type="entry name" value="MFS"/>
    <property type="match status" value="1"/>
</dbReference>
<evidence type="ECO:0000313" key="11">
    <source>
        <dbReference type="Proteomes" id="UP000619293"/>
    </source>
</evidence>
<feature type="transmembrane region" description="Helical" evidence="8">
    <location>
        <begin position="76"/>
        <end position="96"/>
    </location>
</feature>
<dbReference type="Proteomes" id="UP000619293">
    <property type="component" value="Unassembled WGS sequence"/>
</dbReference>
<feature type="transmembrane region" description="Helical" evidence="8">
    <location>
        <begin position="346"/>
        <end position="368"/>
    </location>
</feature>
<evidence type="ECO:0000313" key="10">
    <source>
        <dbReference type="EMBL" id="GIF88974.1"/>
    </source>
</evidence>
<evidence type="ECO:0000256" key="6">
    <source>
        <dbReference type="ARBA" id="ARBA00023136"/>
    </source>
</evidence>
<feature type="region of interest" description="Disordered" evidence="7">
    <location>
        <begin position="393"/>
        <end position="509"/>
    </location>
</feature>
<accession>A0A8J3K5N2</accession>
<proteinExistence type="predicted"/>
<feature type="transmembrane region" description="Helical" evidence="8">
    <location>
        <begin position="44"/>
        <end position="64"/>
    </location>
</feature>
<feature type="transmembrane region" description="Helical" evidence="8">
    <location>
        <begin position="308"/>
        <end position="326"/>
    </location>
</feature>
<feature type="transmembrane region" description="Helical" evidence="8">
    <location>
        <begin position="374"/>
        <end position="393"/>
    </location>
</feature>
<evidence type="ECO:0000256" key="2">
    <source>
        <dbReference type="ARBA" id="ARBA00022448"/>
    </source>
</evidence>
<keyword evidence="11" id="KW-1185">Reference proteome</keyword>
<dbReference type="InterPro" id="IPR010290">
    <property type="entry name" value="TM_effector"/>
</dbReference>
<dbReference type="GO" id="GO:0022857">
    <property type="term" value="F:transmembrane transporter activity"/>
    <property type="evidence" value="ECO:0007669"/>
    <property type="project" value="InterPro"/>
</dbReference>
<feature type="transmembrane region" description="Helical" evidence="8">
    <location>
        <begin position="174"/>
        <end position="193"/>
    </location>
</feature>
<organism evidence="10 11">
    <name type="scientific">Catellatospora chokoriensis</name>
    <dbReference type="NCBI Taxonomy" id="310353"/>
    <lineage>
        <taxon>Bacteria</taxon>
        <taxon>Bacillati</taxon>
        <taxon>Actinomycetota</taxon>
        <taxon>Actinomycetes</taxon>
        <taxon>Micromonosporales</taxon>
        <taxon>Micromonosporaceae</taxon>
        <taxon>Catellatospora</taxon>
    </lineage>
</organism>
<keyword evidence="6 8" id="KW-0472">Membrane</keyword>
<evidence type="ECO:0000256" key="8">
    <source>
        <dbReference type="SAM" id="Phobius"/>
    </source>
</evidence>
<evidence type="ECO:0000256" key="4">
    <source>
        <dbReference type="ARBA" id="ARBA00022692"/>
    </source>
</evidence>
<dbReference type="EMBL" id="BONG01000011">
    <property type="protein sequence ID" value="GIF88974.1"/>
    <property type="molecule type" value="Genomic_DNA"/>
</dbReference>
<reference evidence="10 11" key="1">
    <citation type="submission" date="2021-01" db="EMBL/GenBank/DDBJ databases">
        <title>Whole genome shotgun sequence of Catellatospora chokoriensis NBRC 107358.</title>
        <authorList>
            <person name="Komaki H."/>
            <person name="Tamura T."/>
        </authorList>
    </citation>
    <scope>NUCLEOTIDE SEQUENCE [LARGE SCALE GENOMIC DNA]</scope>
    <source>
        <strain evidence="10 11">NBRC 107358</strain>
    </source>
</reference>
<dbReference type="PANTHER" id="PTHR23513:SF11">
    <property type="entry name" value="STAPHYLOFERRIN A TRANSPORTER"/>
    <property type="match status" value="1"/>
</dbReference>
<feature type="compositionally biased region" description="Basic and acidic residues" evidence="7">
    <location>
        <begin position="455"/>
        <end position="471"/>
    </location>
</feature>
<evidence type="ECO:0000256" key="1">
    <source>
        <dbReference type="ARBA" id="ARBA00004651"/>
    </source>
</evidence>
<dbReference type="Gene3D" id="1.20.1250.20">
    <property type="entry name" value="MFS general substrate transporter like domains"/>
    <property type="match status" value="1"/>
</dbReference>
<evidence type="ECO:0000256" key="3">
    <source>
        <dbReference type="ARBA" id="ARBA00022475"/>
    </source>
</evidence>
<dbReference type="PANTHER" id="PTHR23513">
    <property type="entry name" value="INTEGRAL MEMBRANE EFFLUX PROTEIN-RELATED"/>
    <property type="match status" value="1"/>
</dbReference>
<feature type="transmembrane region" description="Helical" evidence="8">
    <location>
        <begin position="141"/>
        <end position="162"/>
    </location>
</feature>
<sequence length="509" mass="52331">MWPNVLRNPSFRRLWAASTVDSFGSWLLVMAVPLQAFLLTGSAMSTGLALAVQALPAVAVGPWAGVVTDRWHRRKIIVVANLASAAGVALMALATAPDRVAFIHVGLLVESVAVCFLRPALAAVTPAVVAGEADLASANALSAFVNSAFRMLGPLLGTFLVARGWFQAVVLVDVASYLAAAAIVMTITVIPVAPPRRATRRVTAELRAGVRHIIRTPLLRGLLTTSGIYWTANASLTALLIPFVADRLHASGQTLGHLIAGLGVGYLCGSAISKTLISRYATRAVLTIAYAAVGFCFLAMFTATTPQAAVIAVTVCGVPGAVAQIVTGHRIQASTPNEVLGRVSAAFYAGDSTAAVVGALIAPAVVALAGLDTALYAFSAAVLGTAAVAAVVLPPPTPGRPGGDSRTQRHRRAEAHERATGEQLQPAVDGRLRHESTPAVDRPGEQDVPAGGDQCPERAEGDARGEHRPVVGDELGQQGDGEDPGFGVAEVGGQSGGVRAPAASRVDLG</sequence>
<feature type="transmembrane region" description="Helical" evidence="8">
    <location>
        <begin position="255"/>
        <end position="272"/>
    </location>
</feature>
<dbReference type="SUPFAM" id="SSF103473">
    <property type="entry name" value="MFS general substrate transporter"/>
    <property type="match status" value="1"/>
</dbReference>
<evidence type="ECO:0000256" key="5">
    <source>
        <dbReference type="ARBA" id="ARBA00022989"/>
    </source>
</evidence>
<dbReference type="InterPro" id="IPR020846">
    <property type="entry name" value="MFS_dom"/>
</dbReference>
<feature type="domain" description="Major facilitator superfamily (MFS) profile" evidence="9">
    <location>
        <begin position="10"/>
        <end position="398"/>
    </location>
</feature>
<feature type="transmembrane region" description="Helical" evidence="8">
    <location>
        <begin position="221"/>
        <end position="243"/>
    </location>
</feature>
<gene>
    <name evidence="10" type="ORF">Cch02nite_24180</name>
</gene>
<feature type="transmembrane region" description="Helical" evidence="8">
    <location>
        <begin position="102"/>
        <end position="129"/>
    </location>
</feature>
<evidence type="ECO:0000259" key="9">
    <source>
        <dbReference type="PROSITE" id="PS50850"/>
    </source>
</evidence>
<dbReference type="AlphaFoldDB" id="A0A8J3K5N2"/>
<name>A0A8J3K5N2_9ACTN</name>
<feature type="transmembrane region" description="Helical" evidence="8">
    <location>
        <begin position="14"/>
        <end position="38"/>
    </location>
</feature>
<dbReference type="CDD" id="cd06173">
    <property type="entry name" value="MFS_MefA_like"/>
    <property type="match status" value="1"/>
</dbReference>
<feature type="transmembrane region" description="Helical" evidence="8">
    <location>
        <begin position="284"/>
        <end position="302"/>
    </location>
</feature>
<dbReference type="InterPro" id="IPR036259">
    <property type="entry name" value="MFS_trans_sf"/>
</dbReference>
<evidence type="ECO:0000256" key="7">
    <source>
        <dbReference type="SAM" id="MobiDB-lite"/>
    </source>
</evidence>
<keyword evidence="2" id="KW-0813">Transport</keyword>
<dbReference type="Pfam" id="PF05977">
    <property type="entry name" value="MFS_3"/>
    <property type="match status" value="1"/>
</dbReference>
<protein>
    <submittedName>
        <fullName evidence="10">MFS transporter</fullName>
    </submittedName>
</protein>
<comment type="caution">
    <text evidence="10">The sequence shown here is derived from an EMBL/GenBank/DDBJ whole genome shotgun (WGS) entry which is preliminary data.</text>
</comment>
<keyword evidence="5 8" id="KW-1133">Transmembrane helix</keyword>
<keyword evidence="4 8" id="KW-0812">Transmembrane</keyword>
<keyword evidence="3" id="KW-1003">Cell membrane</keyword>